<accession>A0AAD8EBS7</accession>
<gene>
    <name evidence="2" type="ORF">L9F63_021383</name>
</gene>
<feature type="transmembrane region" description="Helical" evidence="1">
    <location>
        <begin position="26"/>
        <end position="45"/>
    </location>
</feature>
<dbReference type="Gene3D" id="1.10.287.70">
    <property type="match status" value="1"/>
</dbReference>
<reference evidence="2" key="1">
    <citation type="journal article" date="2023" name="IScience">
        <title>Live-bearing cockroach genome reveals convergent evolutionary mechanisms linked to viviparity in insects and beyond.</title>
        <authorList>
            <person name="Fouks B."/>
            <person name="Harrison M.C."/>
            <person name="Mikhailova A.A."/>
            <person name="Marchal E."/>
            <person name="English S."/>
            <person name="Carruthers M."/>
            <person name="Jennings E.C."/>
            <person name="Chiamaka E.L."/>
            <person name="Frigard R.A."/>
            <person name="Pippel M."/>
            <person name="Attardo G.M."/>
            <person name="Benoit J.B."/>
            <person name="Bornberg-Bauer E."/>
            <person name="Tobe S.S."/>
        </authorList>
    </citation>
    <scope>NUCLEOTIDE SEQUENCE</scope>
    <source>
        <strain evidence="2">Stay&amp;Tobe</strain>
    </source>
</reference>
<dbReference type="Proteomes" id="UP001233999">
    <property type="component" value="Unassembled WGS sequence"/>
</dbReference>
<reference evidence="2" key="2">
    <citation type="submission" date="2023-05" db="EMBL/GenBank/DDBJ databases">
        <authorList>
            <person name="Fouks B."/>
        </authorList>
    </citation>
    <scope>NUCLEOTIDE SEQUENCE</scope>
    <source>
        <strain evidence="2">Stay&amp;Tobe</strain>
        <tissue evidence="2">Testes</tissue>
    </source>
</reference>
<keyword evidence="1" id="KW-1133">Transmembrane helix</keyword>
<keyword evidence="3" id="KW-1185">Reference proteome</keyword>
<dbReference type="EMBL" id="JASPKZ010007434">
    <property type="protein sequence ID" value="KAJ9584261.1"/>
    <property type="molecule type" value="Genomic_DNA"/>
</dbReference>
<keyword evidence="1" id="KW-0472">Membrane</keyword>
<feature type="non-terminal residue" evidence="2">
    <location>
        <position position="75"/>
    </location>
</feature>
<evidence type="ECO:0000313" key="2">
    <source>
        <dbReference type="EMBL" id="KAJ9584261.1"/>
    </source>
</evidence>
<organism evidence="2 3">
    <name type="scientific">Diploptera punctata</name>
    <name type="common">Pacific beetle cockroach</name>
    <dbReference type="NCBI Taxonomy" id="6984"/>
    <lineage>
        <taxon>Eukaryota</taxon>
        <taxon>Metazoa</taxon>
        <taxon>Ecdysozoa</taxon>
        <taxon>Arthropoda</taxon>
        <taxon>Hexapoda</taxon>
        <taxon>Insecta</taxon>
        <taxon>Pterygota</taxon>
        <taxon>Neoptera</taxon>
        <taxon>Polyneoptera</taxon>
        <taxon>Dictyoptera</taxon>
        <taxon>Blattodea</taxon>
        <taxon>Blaberoidea</taxon>
        <taxon>Blaberidae</taxon>
        <taxon>Diplopterinae</taxon>
        <taxon>Diploptera</taxon>
    </lineage>
</organism>
<proteinExistence type="predicted"/>
<sequence length="75" mass="8606">SYLVIKEPTTFNEKWNAFLMPFSSNMWTAVLLAIILIIICLRMMYMLGHQFANLNYEDLTCSTAAFLTIGVFCSE</sequence>
<dbReference type="AlphaFoldDB" id="A0AAD8EBS7"/>
<evidence type="ECO:0000256" key="1">
    <source>
        <dbReference type="SAM" id="Phobius"/>
    </source>
</evidence>
<keyword evidence="1" id="KW-0812">Transmembrane</keyword>
<protein>
    <submittedName>
        <fullName evidence="2">Uncharacterized protein</fullName>
    </submittedName>
</protein>
<evidence type="ECO:0000313" key="3">
    <source>
        <dbReference type="Proteomes" id="UP001233999"/>
    </source>
</evidence>
<comment type="caution">
    <text evidence="2">The sequence shown here is derived from an EMBL/GenBank/DDBJ whole genome shotgun (WGS) entry which is preliminary data.</text>
</comment>
<feature type="non-terminal residue" evidence="2">
    <location>
        <position position="1"/>
    </location>
</feature>
<name>A0AAD8EBS7_DIPPU</name>